<keyword evidence="2 5" id="KW-0812">Transmembrane</keyword>
<evidence type="ECO:0000256" key="2">
    <source>
        <dbReference type="ARBA" id="ARBA00022692"/>
    </source>
</evidence>
<reference evidence="8" key="1">
    <citation type="journal article" date="2019" name="Int. J. Syst. Evol. Microbiol.">
        <title>The Global Catalogue of Microorganisms (GCM) 10K type strain sequencing project: providing services to taxonomists for standard genome sequencing and annotation.</title>
        <authorList>
            <consortium name="The Broad Institute Genomics Platform"/>
            <consortium name="The Broad Institute Genome Sequencing Center for Infectious Disease"/>
            <person name="Wu L."/>
            <person name="Ma J."/>
        </authorList>
    </citation>
    <scope>NUCLEOTIDE SEQUENCE [LARGE SCALE GENOMIC DNA]</scope>
    <source>
        <strain evidence="8">JCM 13004</strain>
    </source>
</reference>
<name>A0ABP4H051_9ACTN</name>
<dbReference type="PANTHER" id="PTHR43027">
    <property type="entry name" value="DOXORUBICIN RESISTANCE ABC TRANSPORTER PERMEASE PROTEIN DRRC-RELATED"/>
    <property type="match status" value="1"/>
</dbReference>
<dbReference type="InterPro" id="IPR013525">
    <property type="entry name" value="ABC2_TM"/>
</dbReference>
<sequence>MTARTRMTALGRTEALLLGRNRTALFMAVAMPLSMIGALQALLQAQRKDMPGVDTSSALVLTLTATTLLFVVYYNLTAAYVARRAELVLKRLRTGELTDPEILGGTALPSAALALLQVTLITVGVAAVSGLRAPVNPLVALVGLLLALAMMIPLAALSSAFTRTVETTGITTLPVIMLALFGSGLFVPFSALPQQLVPFLKLLPTTSALALLRIGWLGGDGSDANAPHTLGDTWLPALPYLLGALCWLVPACWAARRWFRWEPRR</sequence>
<dbReference type="Pfam" id="PF01061">
    <property type="entry name" value="ABC2_membrane"/>
    <property type="match status" value="1"/>
</dbReference>
<accession>A0ABP4H051</accession>
<comment type="subcellular location">
    <subcellularLocation>
        <location evidence="1">Membrane</location>
        <topology evidence="1">Multi-pass membrane protein</topology>
    </subcellularLocation>
</comment>
<evidence type="ECO:0000256" key="3">
    <source>
        <dbReference type="ARBA" id="ARBA00022989"/>
    </source>
</evidence>
<organism evidence="7 8">
    <name type="scientific">Kitasatospora nipponensis</name>
    <dbReference type="NCBI Taxonomy" id="258049"/>
    <lineage>
        <taxon>Bacteria</taxon>
        <taxon>Bacillati</taxon>
        <taxon>Actinomycetota</taxon>
        <taxon>Actinomycetes</taxon>
        <taxon>Kitasatosporales</taxon>
        <taxon>Streptomycetaceae</taxon>
        <taxon>Kitasatospora</taxon>
    </lineage>
</organism>
<gene>
    <name evidence="7" type="ORF">GCM10009665_39090</name>
</gene>
<feature type="transmembrane region" description="Helical" evidence="5">
    <location>
        <begin position="24"/>
        <end position="45"/>
    </location>
</feature>
<proteinExistence type="predicted"/>
<evidence type="ECO:0000313" key="7">
    <source>
        <dbReference type="EMBL" id="GAA1244452.1"/>
    </source>
</evidence>
<dbReference type="PANTHER" id="PTHR43027:SF2">
    <property type="entry name" value="TRANSPORT PERMEASE PROTEIN"/>
    <property type="match status" value="1"/>
</dbReference>
<feature type="transmembrane region" description="Helical" evidence="5">
    <location>
        <begin position="57"/>
        <end position="82"/>
    </location>
</feature>
<evidence type="ECO:0000259" key="6">
    <source>
        <dbReference type="Pfam" id="PF01061"/>
    </source>
</evidence>
<feature type="transmembrane region" description="Helical" evidence="5">
    <location>
        <begin position="237"/>
        <end position="255"/>
    </location>
</feature>
<keyword evidence="4 5" id="KW-0472">Membrane</keyword>
<evidence type="ECO:0000256" key="5">
    <source>
        <dbReference type="SAM" id="Phobius"/>
    </source>
</evidence>
<dbReference type="Proteomes" id="UP001500037">
    <property type="component" value="Unassembled WGS sequence"/>
</dbReference>
<dbReference type="RefSeq" id="WP_344443036.1">
    <property type="nucleotide sequence ID" value="NZ_BAAALF010000067.1"/>
</dbReference>
<dbReference type="InterPro" id="IPR052902">
    <property type="entry name" value="ABC-2_transporter"/>
</dbReference>
<evidence type="ECO:0000256" key="4">
    <source>
        <dbReference type="ARBA" id="ARBA00023136"/>
    </source>
</evidence>
<feature type="transmembrane region" description="Helical" evidence="5">
    <location>
        <begin position="102"/>
        <end position="126"/>
    </location>
</feature>
<evidence type="ECO:0000256" key="1">
    <source>
        <dbReference type="ARBA" id="ARBA00004141"/>
    </source>
</evidence>
<dbReference type="EMBL" id="BAAALF010000067">
    <property type="protein sequence ID" value="GAA1244452.1"/>
    <property type="molecule type" value="Genomic_DNA"/>
</dbReference>
<evidence type="ECO:0000313" key="8">
    <source>
        <dbReference type="Proteomes" id="UP001500037"/>
    </source>
</evidence>
<keyword evidence="8" id="KW-1185">Reference proteome</keyword>
<keyword evidence="3 5" id="KW-1133">Transmembrane helix</keyword>
<feature type="transmembrane region" description="Helical" evidence="5">
    <location>
        <begin position="138"/>
        <end position="161"/>
    </location>
</feature>
<feature type="transmembrane region" description="Helical" evidence="5">
    <location>
        <begin position="173"/>
        <end position="192"/>
    </location>
</feature>
<comment type="caution">
    <text evidence="7">The sequence shown here is derived from an EMBL/GenBank/DDBJ whole genome shotgun (WGS) entry which is preliminary data.</text>
</comment>
<feature type="domain" description="ABC-2 type transporter transmembrane" evidence="6">
    <location>
        <begin position="8"/>
        <end position="214"/>
    </location>
</feature>
<protein>
    <submittedName>
        <fullName evidence="7">ABC transporter permease</fullName>
    </submittedName>
</protein>